<evidence type="ECO:0000256" key="7">
    <source>
        <dbReference type="ARBA" id="ARBA00023136"/>
    </source>
</evidence>
<sequence length="402" mass="44297">MPRYKYTAYDLNNKKVRGTLTAENSYAARKQVKTRSLTPISIKEITYKRSGFSLGRKTNKKQLMDFTKQLATLINSGIKLTEALSVLTSQVSDVKFRSVLTDIRDRVMTGESFAEGLSDYPEYFGVIYVNMVRVGEMTGSFGDSLLKIAGFMEKRAKFEGKIATALIYPVFLLLFGMVAFFFLTTFTIPKVAGEIRRSGQELPWITEFVMGLSDVLKSWKWMLAIFASIALLIYAYKRFTASEYGALVRDRLLLSIPVLNRVVKQTTVARFSSSLSTLLGAGLPMAESLRVVSEVTGNQVMNNAIKKARDRILSGADISTPLVESGVIDPTTAHMVAVGEKTGELEAMLKGISESFEADTDVLIDRINALVEPTIILGIAVMIGILASAMLLPMIQLSQAAL</sequence>
<evidence type="ECO:0000259" key="9">
    <source>
        <dbReference type="Pfam" id="PF00482"/>
    </source>
</evidence>
<feature type="domain" description="Type II secretion system protein GspF" evidence="9">
    <location>
        <begin position="271"/>
        <end position="393"/>
    </location>
</feature>
<dbReference type="FunFam" id="1.20.81.30:FF:000001">
    <property type="entry name" value="Type II secretion system protein F"/>
    <property type="match status" value="2"/>
</dbReference>
<dbReference type="InterPro" id="IPR042094">
    <property type="entry name" value="T2SS_GspF_sf"/>
</dbReference>
<comment type="subcellular location">
    <subcellularLocation>
        <location evidence="1">Cell inner membrane</location>
        <topology evidence="1">Multi-pass membrane protein</topology>
    </subcellularLocation>
</comment>
<organism evidence="10 11">
    <name type="scientific">Limihaloglobus sulfuriphilus</name>
    <dbReference type="NCBI Taxonomy" id="1851148"/>
    <lineage>
        <taxon>Bacteria</taxon>
        <taxon>Pseudomonadati</taxon>
        <taxon>Planctomycetota</taxon>
        <taxon>Phycisphaerae</taxon>
        <taxon>Sedimentisphaerales</taxon>
        <taxon>Sedimentisphaeraceae</taxon>
        <taxon>Limihaloglobus</taxon>
    </lineage>
</organism>
<feature type="transmembrane region" description="Helical" evidence="8">
    <location>
        <begin position="375"/>
        <end position="395"/>
    </location>
</feature>
<feature type="transmembrane region" description="Helical" evidence="8">
    <location>
        <begin position="218"/>
        <end position="236"/>
    </location>
</feature>
<reference evidence="11" key="1">
    <citation type="submission" date="2017-02" db="EMBL/GenBank/DDBJ databases">
        <title>Comparative genomics and description of representatives of a novel lineage of planctomycetes thriving in anoxic sediments.</title>
        <authorList>
            <person name="Spring S."/>
            <person name="Bunk B."/>
            <person name="Sproer C."/>
        </authorList>
    </citation>
    <scope>NUCLEOTIDE SEQUENCE [LARGE SCALE GENOMIC DNA]</scope>
    <source>
        <strain evidence="11">SM-Chi-D1</strain>
    </source>
</reference>
<feature type="transmembrane region" description="Helical" evidence="8">
    <location>
        <begin position="162"/>
        <end position="183"/>
    </location>
</feature>
<dbReference type="InterPro" id="IPR018076">
    <property type="entry name" value="T2SS_GspF_dom"/>
</dbReference>
<evidence type="ECO:0000256" key="2">
    <source>
        <dbReference type="ARBA" id="ARBA00005745"/>
    </source>
</evidence>
<keyword evidence="3" id="KW-1003">Cell membrane</keyword>
<dbReference type="EMBL" id="CP019646">
    <property type="protein sequence ID" value="AQQ72253.1"/>
    <property type="molecule type" value="Genomic_DNA"/>
</dbReference>
<accession>A0A1R7T637</accession>
<dbReference type="InterPro" id="IPR003004">
    <property type="entry name" value="GspF/PilC"/>
</dbReference>
<gene>
    <name evidence="10" type="primary">epsF_4</name>
    <name evidence="10" type="ORF">SMSP2_02634</name>
</gene>
<evidence type="ECO:0000313" key="11">
    <source>
        <dbReference type="Proteomes" id="UP000188181"/>
    </source>
</evidence>
<evidence type="ECO:0000256" key="4">
    <source>
        <dbReference type="ARBA" id="ARBA00022519"/>
    </source>
</evidence>
<keyword evidence="7 8" id="KW-0472">Membrane</keyword>
<evidence type="ECO:0000256" key="8">
    <source>
        <dbReference type="SAM" id="Phobius"/>
    </source>
</evidence>
<evidence type="ECO:0000256" key="5">
    <source>
        <dbReference type="ARBA" id="ARBA00022692"/>
    </source>
</evidence>
<evidence type="ECO:0000256" key="6">
    <source>
        <dbReference type="ARBA" id="ARBA00022989"/>
    </source>
</evidence>
<evidence type="ECO:0000313" key="10">
    <source>
        <dbReference type="EMBL" id="AQQ72253.1"/>
    </source>
</evidence>
<keyword evidence="11" id="KW-1185">Reference proteome</keyword>
<dbReference type="AlphaFoldDB" id="A0A1R7T637"/>
<keyword evidence="4" id="KW-0997">Cell inner membrane</keyword>
<comment type="similarity">
    <text evidence="2">Belongs to the GSP F family.</text>
</comment>
<dbReference type="GO" id="GO:0005886">
    <property type="term" value="C:plasma membrane"/>
    <property type="evidence" value="ECO:0007669"/>
    <property type="project" value="UniProtKB-SubCell"/>
</dbReference>
<dbReference type="PANTHER" id="PTHR30012:SF0">
    <property type="entry name" value="TYPE II SECRETION SYSTEM PROTEIN F-RELATED"/>
    <property type="match status" value="1"/>
</dbReference>
<dbReference type="STRING" id="1851148.SMSP2_02634"/>
<dbReference type="KEGG" id="pbas:SMSP2_02634"/>
<keyword evidence="6 8" id="KW-1133">Transmembrane helix</keyword>
<dbReference type="PANTHER" id="PTHR30012">
    <property type="entry name" value="GENERAL SECRETION PATHWAY PROTEIN"/>
    <property type="match status" value="1"/>
</dbReference>
<dbReference type="RefSeq" id="WP_146684464.1">
    <property type="nucleotide sequence ID" value="NZ_CP019646.1"/>
</dbReference>
<dbReference type="Pfam" id="PF00482">
    <property type="entry name" value="T2SSF"/>
    <property type="match status" value="2"/>
</dbReference>
<feature type="domain" description="Type II secretion system protein GspF" evidence="9">
    <location>
        <begin position="66"/>
        <end position="189"/>
    </location>
</feature>
<dbReference type="PRINTS" id="PR00812">
    <property type="entry name" value="BCTERIALGSPF"/>
</dbReference>
<evidence type="ECO:0000256" key="1">
    <source>
        <dbReference type="ARBA" id="ARBA00004429"/>
    </source>
</evidence>
<dbReference type="Proteomes" id="UP000188181">
    <property type="component" value="Chromosome"/>
</dbReference>
<evidence type="ECO:0000256" key="3">
    <source>
        <dbReference type="ARBA" id="ARBA00022475"/>
    </source>
</evidence>
<proteinExistence type="inferred from homology"/>
<dbReference type="OrthoDB" id="9805682at2"/>
<dbReference type="Gene3D" id="1.20.81.30">
    <property type="entry name" value="Type II secretion system (T2SS), domain F"/>
    <property type="match status" value="2"/>
</dbReference>
<name>A0A1R7T637_9BACT</name>
<protein>
    <submittedName>
        <fullName evidence="10">General secretion pathway protein F</fullName>
    </submittedName>
</protein>
<keyword evidence="5 8" id="KW-0812">Transmembrane</keyword>